<evidence type="ECO:0000313" key="1">
    <source>
        <dbReference type="EMBL" id="CAI8011514.1"/>
    </source>
</evidence>
<organism evidence="1 2">
    <name type="scientific">Geodia barretti</name>
    <name type="common">Barrett's horny sponge</name>
    <dbReference type="NCBI Taxonomy" id="519541"/>
    <lineage>
        <taxon>Eukaryota</taxon>
        <taxon>Metazoa</taxon>
        <taxon>Porifera</taxon>
        <taxon>Demospongiae</taxon>
        <taxon>Heteroscleromorpha</taxon>
        <taxon>Tetractinellida</taxon>
        <taxon>Astrophorina</taxon>
        <taxon>Geodiidae</taxon>
        <taxon>Geodia</taxon>
    </lineage>
</organism>
<sequence length="142" mass="15724">MSYYSCTNLGEPIQITASHGIDEYCAATYYLPTLETYLNHTAQLQLLPPEGNRPKPNENGVHLLIGNFEDIGESARDARTILIGTADVANTDVLRLGAEGIHSITALKLCQRVNRFETPNMADMVVYDLETTGLNPKTDRNR</sequence>
<evidence type="ECO:0000313" key="2">
    <source>
        <dbReference type="Proteomes" id="UP001174909"/>
    </source>
</evidence>
<dbReference type="EMBL" id="CASHTH010001108">
    <property type="protein sequence ID" value="CAI8011514.1"/>
    <property type="molecule type" value="Genomic_DNA"/>
</dbReference>
<dbReference type="Proteomes" id="UP001174909">
    <property type="component" value="Unassembled WGS sequence"/>
</dbReference>
<keyword evidence="2" id="KW-1185">Reference proteome</keyword>
<dbReference type="AlphaFoldDB" id="A0AA35W8T6"/>
<proteinExistence type="predicted"/>
<reference evidence="1" key="1">
    <citation type="submission" date="2023-03" db="EMBL/GenBank/DDBJ databases">
        <authorList>
            <person name="Steffen K."/>
            <person name="Cardenas P."/>
        </authorList>
    </citation>
    <scope>NUCLEOTIDE SEQUENCE</scope>
</reference>
<comment type="caution">
    <text evidence="1">The sequence shown here is derived from an EMBL/GenBank/DDBJ whole genome shotgun (WGS) entry which is preliminary data.</text>
</comment>
<gene>
    <name evidence="1" type="ORF">GBAR_LOCUS7418</name>
</gene>
<name>A0AA35W8T6_GEOBA</name>
<protein>
    <submittedName>
        <fullName evidence="1">Uncharacterized protein</fullName>
    </submittedName>
</protein>
<accession>A0AA35W8T6</accession>